<dbReference type="GO" id="GO:0039694">
    <property type="term" value="P:viral RNA genome replication"/>
    <property type="evidence" value="ECO:0007669"/>
    <property type="project" value="InterPro"/>
</dbReference>
<evidence type="ECO:0000313" key="2">
    <source>
        <dbReference type="EMBL" id="APG79235.1"/>
    </source>
</evidence>
<reference evidence="2" key="1">
    <citation type="journal article" date="2016" name="Nature">
        <title>Redefining the invertebrate RNA virosphere.</title>
        <authorList>
            <person name="Shi M."/>
            <person name="Lin X.D."/>
            <person name="Tian J.H."/>
            <person name="Chen L.J."/>
            <person name="Chen X."/>
            <person name="Li C.X."/>
            <person name="Qin X.C."/>
            <person name="Li J."/>
            <person name="Cao J.P."/>
            <person name="Eden J.S."/>
            <person name="Buchmann J."/>
            <person name="Wang W."/>
            <person name="Xu J."/>
            <person name="Holmes E.C."/>
            <person name="Zhang Y.Z."/>
        </authorList>
    </citation>
    <scope>NUCLEOTIDE SEQUENCE</scope>
    <source>
        <strain evidence="2">BHTH16146</strain>
    </source>
</reference>
<organism evidence="2">
    <name type="scientific">Beihai barnacle virus 5</name>
    <dbReference type="NCBI Taxonomy" id="1922363"/>
    <lineage>
        <taxon>Viruses</taxon>
        <taxon>Riboviria</taxon>
    </lineage>
</organism>
<keyword evidence="2" id="KW-0548">Nucleotidyltransferase</keyword>
<keyword evidence="2" id="KW-0696">RNA-directed RNA polymerase</keyword>
<sequence length="2226" mass="256235">MEELESQPRNAHGEFLRDTAPFALVHEVFAICGERRERILFYVGDASDISMLRLDCTVLVSLTTTHYKSEEALELMSEENLYIARERLEKATLYNLHGIKTDRKCPRILDWPILEGTTLNMVIKIGMARMACSVAYLDFEPGYSDLVAKVKQMCAVDLSFPVTGLLDFKSIYVTDPEAAEEKMEATREAINSIYISATQSVSSNIRAPLITESLEDFETTMSTWSLVPLTQSKIDKYLRWRHDLVVRCVADNLNISDKSLGISANEYLGSTIPMTGRLTPDIIYERGAYINILDIAVTSQDVGEVANQKVNKYVNLARDLEDRTGKWGTPEAVVVSMDQLGAIYIPHFLAGVREELEGLQERLFEVHRRLMMTEGYEQEVRNLMEEGKDQDAEDLKRSYEIFCNTYTKIFNICNKKASSMADSFDKESSDMNINFNTTEQDEMIRKIKDDVQNFDEDAYYMRLKAELSDRCSSEDITKKCPSSIRKLLNTPDLFNIRSKLLDEAMEVRMTTERKEPRFKIPKVFKFPNLVVMKGERAEEVIPMTALGTLKEVTRDGTYRFRPFGKLYGVDRDEEVPEENRAGIGLDVGQDLEYMDRLLEDLTEPSSEEFQELMERDYGPLDDKAKAVFSLKAMEVCYHTEEMAMNLAYLEGRRFNKSSTYTVSKGFGWYSLVVLAGSRLTEEKQIRYKVLCKGEEYRSDLYKSFTGTMWSTEGCVETSWQTLSSSDLSTMLVLFEKACLLIHHLLDALEEGMERKIQNYYEEVRSSKIMIPLIILMEMKRGTSTTCQLNRYIYNSMMALISDKEKMMRDIMAEPIRSRVEAFVRVKQMEWALHLFGIYKNKVVESITASSSTATDYDKMMVMPLFGSQEEEVEFSFVMNDMYLGNLFQKEAGFTGHRVKPMIEKTVSEERHYLKIRNKETMNADLSIEEIFREKDENHKFNKDFVMLCAKEIKKKMMKEHRYEEMLAKKLTDSIQEAMTMKSSLCEFRTMTNTLEYSKDPKNKPTFLSLEEIVREAGTMLLPQLVSRESLIEALISMFPKSQIGGPREIMIQSCKLRVHIRLLEQFFEVMCQLHEKEMITKSTKKENIQSNTATAHKQLIMDTHVETKSKNRSPLMMTIVSDCSRWSQSFTMPMFSYFLVALDLPKDVEDHFLCTFKSMSKKHVMFPQALKKKWNRKPYEEKEGSEDLQWAREVSYPNDYVINVFSSMGQGVFHRFSSVIHCAKDDIMDRLTTEILTKENFSLTSRSMISSDDMMKQVLMIGPSQMVNFDNISKLAVLFEVTNRLCNIHINWKKTSFTTVLDEFNSYFSRGKRATMAVIKDIFNSAMVVDLTEPEKAVKACLNNISRAMRNGAYLQTVEMMFMMNRQWLLKCYAITEDMIKELCETLKCEKDHLPACLGFLSTRFPIEQCLLGNEFLMFEDVPGSLLSKFYRNLYTGIKDEATALGTDGYLTTLSGKISLSLPFWSDKRIRQMRSFYMDTHSLTSSRVMDRLERSSLKVDMSKMSAEKQLQFVEGYFMGVHRDYSMSSSKDVSSLVRALQMHNEKLVIKPDFRTDEDKGSRVSMTDFVKMILLRDNMPSCISMYEPYRDVMKSIEQANFQKGQCVKTDNRRHTKKRVMNMRHMNYKIPATIDEIMEMVVSPQKDISNRVVELVRGLCASMDIDLEKFMESPIREIMKVSDVTKWPVLTFKKVTEEFLKVNAGGRVEIMTTFQDKGTMVDNIISIYCDRKDPSTLYAPKSDVSYLAMRSKMQSWACTGTDFSLMPLASMMGAEAAKEEMLNISPSDGPKDRAVKLLYAVSSNNKKSMMSKYVFFKKIRARFEHQIIYCYFNLETFIVVLIDKRAKSAIIERLTDSGDRLMKCDMAHYLIRDFRAHEVMSGVPGSGANIKAFNRAGMLGPMDRIKAGRIDWTLETTFLKNKWDISVKIDTKGSHILTPDTVLFKVSSDVYSYTIDDLLSFDETVAGDFAQKMVKMCKREMNLEEVMNFAEENGMAIPITLPRGPETQMNEQAKEEMNSSFAAPGGYGMEDFNEWFGIPSDFQEHFGALDEVQDEQEAAEAEEQGFAGLMVPNFTEDEMKTLQDIMDRADDGIEIDAPFSDRQYMRVSIFKALRFCVFDKISVKMGEITKALRGGGKAKRNVTWSLVLEELMNKTEGLREWAAVELVGAIYCSLSSESTRRKPSKIYRVPNFAEISRRYPDSFFYRIARTQDILDMMAMVNDTDEESDD</sequence>
<feature type="domain" description="RdRp catalytic" evidence="1">
    <location>
        <begin position="1106"/>
        <end position="1296"/>
    </location>
</feature>
<dbReference type="InterPro" id="IPR007099">
    <property type="entry name" value="RNA-dir_pol_NSvirus"/>
</dbReference>
<keyword evidence="2" id="KW-0808">Transferase</keyword>
<protein>
    <submittedName>
        <fullName evidence="2">RNA-dependent RNA polymerase</fullName>
    </submittedName>
</protein>
<evidence type="ECO:0000259" key="1">
    <source>
        <dbReference type="PROSITE" id="PS50525"/>
    </source>
</evidence>
<dbReference type="EMBL" id="KX884747">
    <property type="protein sequence ID" value="APG79235.1"/>
    <property type="molecule type" value="Genomic_RNA"/>
</dbReference>
<proteinExistence type="predicted"/>
<dbReference type="PROSITE" id="PS50525">
    <property type="entry name" value="RDRP_SSRNA_NEG_SEG"/>
    <property type="match status" value="1"/>
</dbReference>
<dbReference type="GO" id="GO:0003968">
    <property type="term" value="F:RNA-directed RNA polymerase activity"/>
    <property type="evidence" value="ECO:0007669"/>
    <property type="project" value="UniProtKB-KW"/>
</dbReference>
<name>A0A1L3KPH8_9VIRU</name>
<accession>A0A1L3KPH8</accession>